<evidence type="ECO:0000313" key="2">
    <source>
        <dbReference type="EMBL" id="RKP24366.1"/>
    </source>
</evidence>
<feature type="non-terminal residue" evidence="2">
    <location>
        <position position="1"/>
    </location>
</feature>
<feature type="compositionally biased region" description="Acidic residues" evidence="1">
    <location>
        <begin position="15"/>
        <end position="28"/>
    </location>
</feature>
<dbReference type="InterPro" id="IPR021463">
    <property type="entry name" value="Methyltransf_34"/>
</dbReference>
<reference evidence="3" key="1">
    <citation type="journal article" date="2018" name="Nat. Microbiol.">
        <title>Leveraging single-cell genomics to expand the fungal tree of life.</title>
        <authorList>
            <person name="Ahrendt S.R."/>
            <person name="Quandt C.A."/>
            <person name="Ciobanu D."/>
            <person name="Clum A."/>
            <person name="Salamov A."/>
            <person name="Andreopoulos B."/>
            <person name="Cheng J.F."/>
            <person name="Woyke T."/>
            <person name="Pelin A."/>
            <person name="Henrissat B."/>
            <person name="Reynolds N.K."/>
            <person name="Benny G.L."/>
            <person name="Smith M.E."/>
            <person name="James T.Y."/>
            <person name="Grigoriev I.V."/>
        </authorList>
    </citation>
    <scope>NUCLEOTIDE SEQUENCE [LARGE SCALE GENOMIC DNA]</scope>
    <source>
        <strain evidence="3">Benny S71-1</strain>
    </source>
</reference>
<evidence type="ECO:0000256" key="1">
    <source>
        <dbReference type="SAM" id="MobiDB-lite"/>
    </source>
</evidence>
<gene>
    <name evidence="2" type="ORF">SYNPS1DRAFT_23539</name>
</gene>
<dbReference type="SUPFAM" id="SSF53335">
    <property type="entry name" value="S-adenosyl-L-methionine-dependent methyltransferases"/>
    <property type="match status" value="1"/>
</dbReference>
<organism evidence="2 3">
    <name type="scientific">Syncephalis pseudoplumigaleata</name>
    <dbReference type="NCBI Taxonomy" id="1712513"/>
    <lineage>
        <taxon>Eukaryota</taxon>
        <taxon>Fungi</taxon>
        <taxon>Fungi incertae sedis</taxon>
        <taxon>Zoopagomycota</taxon>
        <taxon>Zoopagomycotina</taxon>
        <taxon>Zoopagomycetes</taxon>
        <taxon>Zoopagales</taxon>
        <taxon>Piptocephalidaceae</taxon>
        <taxon>Syncephalis</taxon>
    </lineage>
</organism>
<dbReference type="Proteomes" id="UP000278143">
    <property type="component" value="Unassembled WGS sequence"/>
</dbReference>
<dbReference type="EMBL" id="KZ990266">
    <property type="protein sequence ID" value="RKP24366.1"/>
    <property type="molecule type" value="Genomic_DNA"/>
</dbReference>
<proteinExistence type="predicted"/>
<dbReference type="Pfam" id="PF11312">
    <property type="entry name" value="Methyltransf_34"/>
    <property type="match status" value="1"/>
</dbReference>
<keyword evidence="3" id="KW-1185">Reference proteome</keyword>
<name>A0A4P9YWD3_9FUNG</name>
<dbReference type="InterPro" id="IPR029063">
    <property type="entry name" value="SAM-dependent_MTases_sf"/>
</dbReference>
<accession>A0A4P9YWD3</accession>
<dbReference type="Gene3D" id="3.40.50.150">
    <property type="entry name" value="Vaccinia Virus protein VP39"/>
    <property type="match status" value="1"/>
</dbReference>
<dbReference type="AlphaFoldDB" id="A0A4P9YWD3"/>
<feature type="region of interest" description="Disordered" evidence="1">
    <location>
        <begin position="1"/>
        <end position="28"/>
    </location>
</feature>
<evidence type="ECO:0000313" key="3">
    <source>
        <dbReference type="Proteomes" id="UP000278143"/>
    </source>
</evidence>
<sequence>FSQGSVLNLVGQGATDDDNDGDDDDKEEAAPIDEAAREADKAAICAELARADLVTAMFVMNELFTDKRQAMKLVQALVAHLRPGAYFLLVDSAGSFSNLKVGQRTYMIYTIFDALHAYFEPVISEDSEWYRYPKHLNYPLELNNMRYFIRLYRRL</sequence>
<dbReference type="OrthoDB" id="6419443at2759"/>
<protein>
    <submittedName>
        <fullName evidence="2">Uncharacterized protein</fullName>
    </submittedName>
</protein>